<dbReference type="InterPro" id="IPR026992">
    <property type="entry name" value="DIOX_N"/>
</dbReference>
<protein>
    <recommendedName>
        <fullName evidence="1">Non-haem dioxygenase N-terminal domain-containing protein</fullName>
    </recommendedName>
</protein>
<reference evidence="2 3" key="1">
    <citation type="submission" date="2023-10" db="EMBL/GenBank/DDBJ databases">
        <title>Draft genome sequence of Xylaria bambusicola isolate GMP-LS, the root and basal stem rot pathogen of sugarcane in Indonesia.</title>
        <authorList>
            <person name="Selvaraj P."/>
            <person name="Muralishankar V."/>
            <person name="Muruganantham S."/>
            <person name="Sp S."/>
            <person name="Haryani S."/>
            <person name="Lau K.J.X."/>
            <person name="Naqvi N.I."/>
        </authorList>
    </citation>
    <scope>NUCLEOTIDE SEQUENCE [LARGE SCALE GENOMIC DNA]</scope>
    <source>
        <strain evidence="2">GMP-LS</strain>
    </source>
</reference>
<evidence type="ECO:0000259" key="1">
    <source>
        <dbReference type="Pfam" id="PF14226"/>
    </source>
</evidence>
<dbReference type="SUPFAM" id="SSF51197">
    <property type="entry name" value="Clavaminate synthase-like"/>
    <property type="match status" value="1"/>
</dbReference>
<proteinExistence type="predicted"/>
<dbReference type="Gene3D" id="2.60.120.330">
    <property type="entry name" value="B-lactam Antibiotic, Isopenicillin N Synthase, Chain"/>
    <property type="match status" value="1"/>
</dbReference>
<sequence length="89" mass="10155">MQSLEPVPIISLSRLESQNREEIQLLFRACTSSGFFLLELNGNEATEIDKSVLAQADQIFELASEFFKLDQEEKLGYEMDRWGDMHIGG</sequence>
<evidence type="ECO:0000313" key="3">
    <source>
        <dbReference type="Proteomes" id="UP001305414"/>
    </source>
</evidence>
<accession>A0AAN7ULB4</accession>
<dbReference type="EMBL" id="JAWHQM010000008">
    <property type="protein sequence ID" value="KAK5628336.1"/>
    <property type="molecule type" value="Genomic_DNA"/>
</dbReference>
<gene>
    <name evidence="2" type="ORF">RRF57_004051</name>
</gene>
<dbReference type="Pfam" id="PF14226">
    <property type="entry name" value="DIOX_N"/>
    <property type="match status" value="1"/>
</dbReference>
<organism evidence="2 3">
    <name type="scientific">Xylaria bambusicola</name>
    <dbReference type="NCBI Taxonomy" id="326684"/>
    <lineage>
        <taxon>Eukaryota</taxon>
        <taxon>Fungi</taxon>
        <taxon>Dikarya</taxon>
        <taxon>Ascomycota</taxon>
        <taxon>Pezizomycotina</taxon>
        <taxon>Sordariomycetes</taxon>
        <taxon>Xylariomycetidae</taxon>
        <taxon>Xylariales</taxon>
        <taxon>Xylariaceae</taxon>
        <taxon>Xylaria</taxon>
    </lineage>
</organism>
<dbReference type="Proteomes" id="UP001305414">
    <property type="component" value="Unassembled WGS sequence"/>
</dbReference>
<keyword evidence="3" id="KW-1185">Reference proteome</keyword>
<feature type="domain" description="Non-haem dioxygenase N-terminal" evidence="1">
    <location>
        <begin position="7"/>
        <end position="80"/>
    </location>
</feature>
<evidence type="ECO:0000313" key="2">
    <source>
        <dbReference type="EMBL" id="KAK5628336.1"/>
    </source>
</evidence>
<dbReference type="AlphaFoldDB" id="A0AAN7ULB4"/>
<comment type="caution">
    <text evidence="2">The sequence shown here is derived from an EMBL/GenBank/DDBJ whole genome shotgun (WGS) entry which is preliminary data.</text>
</comment>
<name>A0AAN7ULB4_9PEZI</name>
<dbReference type="InterPro" id="IPR027443">
    <property type="entry name" value="IPNS-like_sf"/>
</dbReference>